<dbReference type="InterPro" id="IPR017506">
    <property type="entry name" value="PSII_S4"/>
</dbReference>
<dbReference type="EMBL" id="JNAH01000008">
    <property type="protein sequence ID" value="KGF85422.1"/>
    <property type="molecule type" value="Genomic_DNA"/>
</dbReference>
<evidence type="ECO:0000259" key="2">
    <source>
        <dbReference type="SMART" id="SM00363"/>
    </source>
</evidence>
<dbReference type="PANTHER" id="PTHR13633">
    <property type="entry name" value="MITOCHONDRIAL TRANSCRIPTION RESCUE FACTOR 1"/>
    <property type="match status" value="1"/>
</dbReference>
<organism evidence="3 4">
    <name type="scientific">Prochlorococcus marinus str. GP2</name>
    <dbReference type="NCBI Taxonomy" id="59925"/>
    <lineage>
        <taxon>Bacteria</taxon>
        <taxon>Bacillati</taxon>
        <taxon>Cyanobacteriota</taxon>
        <taxon>Cyanophyceae</taxon>
        <taxon>Synechococcales</taxon>
        <taxon>Prochlorococcaceae</taxon>
        <taxon>Prochlorococcus</taxon>
    </lineage>
</organism>
<dbReference type="SMART" id="SM00363">
    <property type="entry name" value="S4"/>
    <property type="match status" value="1"/>
</dbReference>
<dbReference type="RefSeq" id="WP_032524936.1">
    <property type="nucleotide sequence ID" value="NZ_CP138934.1"/>
</dbReference>
<accession>A0A0A1Z766</accession>
<dbReference type="SUPFAM" id="SSF55174">
    <property type="entry name" value="Alpha-L RNA-binding motif"/>
    <property type="match status" value="1"/>
</dbReference>
<evidence type="ECO:0000256" key="1">
    <source>
        <dbReference type="PROSITE-ProRule" id="PRU00182"/>
    </source>
</evidence>
<dbReference type="AlphaFoldDB" id="A0A0A1Z766"/>
<keyword evidence="1" id="KW-0694">RNA-binding</keyword>
<dbReference type="InterPro" id="IPR057896">
    <property type="entry name" value="MTRES1_C"/>
</dbReference>
<evidence type="ECO:0000313" key="3">
    <source>
        <dbReference type="EMBL" id="KGF85422.1"/>
    </source>
</evidence>
<dbReference type="NCBIfam" id="TIGR03069">
    <property type="entry name" value="PS_II_S4"/>
    <property type="match status" value="1"/>
</dbReference>
<comment type="caution">
    <text evidence="3">The sequence shown here is derived from an EMBL/GenBank/DDBJ whole genome shotgun (WGS) entry which is preliminary data.</text>
</comment>
<evidence type="ECO:0000313" key="4">
    <source>
        <dbReference type="Proteomes" id="UP000030598"/>
    </source>
</evidence>
<reference evidence="4" key="1">
    <citation type="journal article" date="2014" name="Sci. Data">
        <title>Genomes of diverse isolates of the marine cyanobacterium Prochlorococcus.</title>
        <authorList>
            <person name="Biller S."/>
            <person name="Berube P."/>
            <person name="Thompson J."/>
            <person name="Kelly L."/>
            <person name="Roggensack S."/>
            <person name="Awad L."/>
            <person name="Roache-Johnson K."/>
            <person name="Ding H."/>
            <person name="Giovannoni S.J."/>
            <person name="Moore L.R."/>
            <person name="Chisholm S.W."/>
        </authorList>
    </citation>
    <scope>NUCLEOTIDE SEQUENCE [LARGE SCALE GENOMIC DNA]</scope>
    <source>
        <strain evidence="4">GP2</strain>
    </source>
</reference>
<dbReference type="Gene3D" id="3.10.290.10">
    <property type="entry name" value="RNA-binding S4 domain"/>
    <property type="match status" value="1"/>
</dbReference>
<dbReference type="InterPro" id="IPR036986">
    <property type="entry name" value="S4_RNA-bd_sf"/>
</dbReference>
<feature type="domain" description="RNA-binding S4" evidence="2">
    <location>
        <begin position="189"/>
        <end position="249"/>
    </location>
</feature>
<dbReference type="Proteomes" id="UP000030598">
    <property type="component" value="Unassembled WGS sequence"/>
</dbReference>
<name>A0A0A1Z766_PROMR</name>
<dbReference type="eggNOG" id="COG2302">
    <property type="taxonomic scope" value="Bacteria"/>
</dbReference>
<proteinExistence type="predicted"/>
<dbReference type="PROSITE" id="PS50889">
    <property type="entry name" value="S4"/>
    <property type="match status" value="1"/>
</dbReference>
<dbReference type="STRING" id="59925.EU91_1523"/>
<dbReference type="InterPro" id="IPR002942">
    <property type="entry name" value="S4_RNA-bd"/>
</dbReference>
<dbReference type="Pfam" id="PF25818">
    <property type="entry name" value="MTRES1_C"/>
    <property type="match status" value="1"/>
</dbReference>
<dbReference type="GO" id="GO:0003723">
    <property type="term" value="F:RNA binding"/>
    <property type="evidence" value="ECO:0007669"/>
    <property type="project" value="UniProtKB-KW"/>
</dbReference>
<sequence>MIDLKEILINSNYKKETEELINIANLAYKHWETYWTGFNSTYVCEEILKDFENLNDFKFFIYGGFSSSQRSRIACFRGDNIPEEDALKSNFPAQGIKINGNFLFDNATQDDFRSLLSENGVNQIKVGDIWTIGDRGAQGIIDNSDIKHLDEKIFYLRDVKVKVNVVGIDELQIPSGRSKKLVNTVEASTRLDAIASAGFRVSRTKIIERIENGMLRLNGSKVNKPTINLKIGDKLELENKGFIEILNLEMTKRERWKVKLLRK</sequence>
<protein>
    <recommendedName>
        <fullName evidence="2">RNA-binding S4 domain-containing protein</fullName>
    </recommendedName>
</protein>
<dbReference type="OrthoDB" id="9812787at2"/>
<dbReference type="CDD" id="cd00165">
    <property type="entry name" value="S4"/>
    <property type="match status" value="1"/>
</dbReference>
<gene>
    <name evidence="3" type="ORF">EU91_1523</name>
</gene>
<dbReference type="PANTHER" id="PTHR13633:SF3">
    <property type="entry name" value="MITOCHONDRIAL TRANSCRIPTION RESCUE FACTOR 1"/>
    <property type="match status" value="1"/>
</dbReference>